<dbReference type="InterPro" id="IPR026352">
    <property type="entry name" value="Nanowire_3heme"/>
</dbReference>
<evidence type="ECO:0000313" key="2">
    <source>
        <dbReference type="EMBL" id="SMP08177.1"/>
    </source>
</evidence>
<reference evidence="2 3" key="1">
    <citation type="submission" date="2017-05" db="EMBL/GenBank/DDBJ databases">
        <authorList>
            <person name="Varghese N."/>
            <person name="Submissions S."/>
        </authorList>
    </citation>
    <scope>NUCLEOTIDE SEQUENCE [LARGE SCALE GENOMIC DNA]</scope>
    <source>
        <strain evidence="2 3">DSM 15522</strain>
    </source>
</reference>
<gene>
    <name evidence="2" type="ORF">SAMN06265339_0588</name>
</gene>
<dbReference type="InterPro" id="IPR036280">
    <property type="entry name" value="Multihaem_cyt_sf"/>
</dbReference>
<dbReference type="Proteomes" id="UP001157911">
    <property type="component" value="Unassembled WGS sequence"/>
</dbReference>
<comment type="caution">
    <text evidence="2">The sequence shown here is derived from an EMBL/GenBank/DDBJ whole genome shotgun (WGS) entry which is preliminary data.</text>
</comment>
<dbReference type="EMBL" id="FXUB01000001">
    <property type="protein sequence ID" value="SMP08177.1"/>
    <property type="molecule type" value="Genomic_DNA"/>
</dbReference>
<dbReference type="RefSeq" id="WP_283400090.1">
    <property type="nucleotide sequence ID" value="NZ_FXUB01000001.1"/>
</dbReference>
<dbReference type="PANTHER" id="PTHR39425">
    <property type="entry name" value="LIPOPROTEIN CYTOCHROME C"/>
    <property type="match status" value="1"/>
</dbReference>
<accession>A0ABY1NG20</accession>
<organism evidence="2 3">
    <name type="scientific">Desulfurobacterium pacificum</name>
    <dbReference type="NCBI Taxonomy" id="240166"/>
    <lineage>
        <taxon>Bacteria</taxon>
        <taxon>Pseudomonadati</taxon>
        <taxon>Aquificota</taxon>
        <taxon>Aquificia</taxon>
        <taxon>Desulfurobacteriales</taxon>
        <taxon>Desulfurobacteriaceae</taxon>
        <taxon>Desulfurobacterium</taxon>
    </lineage>
</organism>
<dbReference type="PANTHER" id="PTHR39425:SF1">
    <property type="entry name" value="CYTOCHROME C7-LIKE DOMAIN-CONTAINING PROTEIN"/>
    <property type="match status" value="1"/>
</dbReference>
<evidence type="ECO:0000259" key="1">
    <source>
        <dbReference type="Pfam" id="PF14522"/>
    </source>
</evidence>
<dbReference type="Gene3D" id="3.90.10.10">
    <property type="entry name" value="Cytochrome C3"/>
    <property type="match status" value="1"/>
</dbReference>
<dbReference type="PROSITE" id="PS51257">
    <property type="entry name" value="PROKAR_LIPOPROTEIN"/>
    <property type="match status" value="1"/>
</dbReference>
<feature type="domain" description="Cytochrome c7-like" evidence="1">
    <location>
        <begin position="36"/>
        <end position="102"/>
    </location>
</feature>
<keyword evidence="3" id="KW-1185">Reference proteome</keyword>
<sequence length="110" mass="12573">MRKFLLLPAAALFIYGCFKGGVLNKNLVFKTPKGDVVFSHVYHVKVKHQHCFYCHPKLFKKKFGADHFTMQDIWQGKYCGACHNGVKAFSAKNPANCTRCHRQTALAQKR</sequence>
<dbReference type="Pfam" id="PF14522">
    <property type="entry name" value="Cytochrome_C7"/>
    <property type="match status" value="1"/>
</dbReference>
<protein>
    <submittedName>
        <fullName evidence="2">C(7)-type cytochrome triheme domain-containing protein</fullName>
    </submittedName>
</protein>
<dbReference type="SUPFAM" id="SSF48695">
    <property type="entry name" value="Multiheme cytochromes"/>
    <property type="match status" value="1"/>
</dbReference>
<dbReference type="NCBIfam" id="TIGR04257">
    <property type="entry name" value="nanowire_3heme"/>
    <property type="match status" value="1"/>
</dbReference>
<evidence type="ECO:0000313" key="3">
    <source>
        <dbReference type="Proteomes" id="UP001157911"/>
    </source>
</evidence>
<name>A0ABY1NG20_9BACT</name>
<proteinExistence type="predicted"/>
<dbReference type="InterPro" id="IPR029467">
    <property type="entry name" value="Cyt_c7-like"/>
</dbReference>